<organism evidence="2 3">
    <name type="scientific">Puccinia coronata f. sp. avenae</name>
    <dbReference type="NCBI Taxonomy" id="200324"/>
    <lineage>
        <taxon>Eukaryota</taxon>
        <taxon>Fungi</taxon>
        <taxon>Dikarya</taxon>
        <taxon>Basidiomycota</taxon>
        <taxon>Pucciniomycotina</taxon>
        <taxon>Pucciniomycetes</taxon>
        <taxon>Pucciniales</taxon>
        <taxon>Pucciniaceae</taxon>
        <taxon>Puccinia</taxon>
    </lineage>
</organism>
<dbReference type="SUPFAM" id="SSF53098">
    <property type="entry name" value="Ribonuclease H-like"/>
    <property type="match status" value="1"/>
</dbReference>
<protein>
    <recommendedName>
        <fullName evidence="1">RNase H type-1 domain-containing protein</fullName>
    </recommendedName>
</protein>
<dbReference type="InterPro" id="IPR036397">
    <property type="entry name" value="RNaseH_sf"/>
</dbReference>
<dbReference type="PROSITE" id="PS50879">
    <property type="entry name" value="RNASE_H_1"/>
    <property type="match status" value="1"/>
</dbReference>
<sequence>MSNAPPPSRTQDLYSTANPLPPEFSRIYNSHSLDGHPPTFTILQLNCHNRKNTTLSVVSSESLSLAMLLQEPWTNLVDHLPPTHPGWHRVTLVDRPGNSSERQQCCIYINKSTPTYNFHRLLGSSKLLTAVSLSICTEHSTPQVFFLISLYNPPSSFSAIPKLQSWLGNHYSRQTPTILMMDSNLHHPRWNPPKYHHTHPASKDLIRLCGQKGFTLTSPTGIPTFQGARGAQTTIDLCWTNVRCRQNVRCCTVALNNHASDHQPIHLELSIGGIPKATLSTKEIDSMVERLTTGIQQCHLKQGAVKWRGSARSKGWWDPSILGPLVADQRLTFLEQVKKAKKAGNLAFSQLGRVVKSTYGLNTKLARRLVISVVYPWVLFASIFWYTQRTTKAAEEMLEVLYHQACRLITGLFRQTPTVYLKKSSGLLPFSKIHTRQTHSYILKALTYPSSHPVSPILKTELTGLKPTFPSHIHSLISPSTLLQFRDSPLETIQLTPAPPWVAPLCQVQNIDTPRKEAMELVPHQLQREKDRGSLIFFTDGSWIPEKGAGAAAVAHLTPNCQAVARIQQHNTISNFEIELIGVNLAIKAAKEVMKNHPSDDYSALVIFGDNQAALTRSADPRAFTSAQHLYTDNFFSLKHLGLPARLYWTPGHEGITANEQADTLAKADAQGVNPRSALVEETIHLPYSLSTAQQKNRLSTGIPEKLTSKEIKRFGFKEDTTALLKALDKQEKGLATIILKLQADHVPLNNFLFKIKAVLDPRYRELRRILKRKICKLRSGINPDSFRSIMDNPKALHEVVSFILATKRFPNIQYYNNTSKND</sequence>
<dbReference type="InterPro" id="IPR012337">
    <property type="entry name" value="RNaseH-like_sf"/>
</dbReference>
<evidence type="ECO:0000259" key="1">
    <source>
        <dbReference type="PROSITE" id="PS50879"/>
    </source>
</evidence>
<dbReference type="AlphaFoldDB" id="A0A2N5V0M3"/>
<evidence type="ECO:0000313" key="3">
    <source>
        <dbReference type="Proteomes" id="UP000235388"/>
    </source>
</evidence>
<reference evidence="2 3" key="1">
    <citation type="submission" date="2017-11" db="EMBL/GenBank/DDBJ databases">
        <title>De novo assembly and phasing of dikaryotic genomes from two isolates of Puccinia coronata f. sp. avenae, the causal agent of oat crown rust.</title>
        <authorList>
            <person name="Miller M.E."/>
            <person name="Zhang Y."/>
            <person name="Omidvar V."/>
            <person name="Sperschneider J."/>
            <person name="Schwessinger B."/>
            <person name="Raley C."/>
            <person name="Palmer J.M."/>
            <person name="Garnica D."/>
            <person name="Upadhyaya N."/>
            <person name="Rathjen J."/>
            <person name="Taylor J.M."/>
            <person name="Park R.F."/>
            <person name="Dodds P.N."/>
            <person name="Hirsch C.D."/>
            <person name="Kianian S.F."/>
            <person name="Figueroa M."/>
        </authorList>
    </citation>
    <scope>NUCLEOTIDE SEQUENCE [LARGE SCALE GENOMIC DNA]</scope>
    <source>
        <strain evidence="2">12NC29</strain>
    </source>
</reference>
<dbReference type="Gene3D" id="3.60.10.10">
    <property type="entry name" value="Endonuclease/exonuclease/phosphatase"/>
    <property type="match status" value="1"/>
</dbReference>
<dbReference type="Pfam" id="PF14529">
    <property type="entry name" value="Exo_endo_phos_2"/>
    <property type="match status" value="1"/>
</dbReference>
<dbReference type="Proteomes" id="UP000235388">
    <property type="component" value="Unassembled WGS sequence"/>
</dbReference>
<dbReference type="GO" id="GO:0004523">
    <property type="term" value="F:RNA-DNA hybrid ribonuclease activity"/>
    <property type="evidence" value="ECO:0007669"/>
    <property type="project" value="InterPro"/>
</dbReference>
<gene>
    <name evidence="2" type="ORF">PCANC_13250</name>
</gene>
<dbReference type="EMBL" id="PGCJ01000146">
    <property type="protein sequence ID" value="PLW43560.1"/>
    <property type="molecule type" value="Genomic_DNA"/>
</dbReference>
<dbReference type="STRING" id="200324.A0A2N5V0M3"/>
<accession>A0A2N5V0M3</accession>
<dbReference type="InterPro" id="IPR005135">
    <property type="entry name" value="Endo/exonuclease/phosphatase"/>
</dbReference>
<proteinExistence type="predicted"/>
<comment type="caution">
    <text evidence="2">The sequence shown here is derived from an EMBL/GenBank/DDBJ whole genome shotgun (WGS) entry which is preliminary data.</text>
</comment>
<dbReference type="GO" id="GO:0003676">
    <property type="term" value="F:nucleic acid binding"/>
    <property type="evidence" value="ECO:0007669"/>
    <property type="project" value="InterPro"/>
</dbReference>
<keyword evidence="3" id="KW-1185">Reference proteome</keyword>
<dbReference type="CDD" id="cd09276">
    <property type="entry name" value="Rnase_HI_RT_non_LTR"/>
    <property type="match status" value="1"/>
</dbReference>
<dbReference type="Gene3D" id="3.30.420.10">
    <property type="entry name" value="Ribonuclease H-like superfamily/Ribonuclease H"/>
    <property type="match status" value="1"/>
</dbReference>
<dbReference type="InterPro" id="IPR002156">
    <property type="entry name" value="RNaseH_domain"/>
</dbReference>
<dbReference type="SUPFAM" id="SSF56219">
    <property type="entry name" value="DNase I-like"/>
    <property type="match status" value="1"/>
</dbReference>
<feature type="domain" description="RNase H type-1" evidence="1">
    <location>
        <begin position="531"/>
        <end position="671"/>
    </location>
</feature>
<dbReference type="OrthoDB" id="2507389at2759"/>
<dbReference type="InterPro" id="IPR036691">
    <property type="entry name" value="Endo/exonu/phosph_ase_sf"/>
</dbReference>
<evidence type="ECO:0000313" key="2">
    <source>
        <dbReference type="EMBL" id="PLW43560.1"/>
    </source>
</evidence>
<dbReference type="Pfam" id="PF00075">
    <property type="entry name" value="RNase_H"/>
    <property type="match status" value="1"/>
</dbReference>
<name>A0A2N5V0M3_9BASI</name>